<name>W2SSU7_NECAM</name>
<proteinExistence type="predicted"/>
<reference evidence="3" key="1">
    <citation type="journal article" date="2014" name="Nat. Genet.">
        <title>Genome of the human hookworm Necator americanus.</title>
        <authorList>
            <person name="Tang Y.T."/>
            <person name="Gao X."/>
            <person name="Rosa B.A."/>
            <person name="Abubucker S."/>
            <person name="Hallsworth-Pepin K."/>
            <person name="Martin J."/>
            <person name="Tyagi R."/>
            <person name="Heizer E."/>
            <person name="Zhang X."/>
            <person name="Bhonagiri-Palsikar V."/>
            <person name="Minx P."/>
            <person name="Warren W.C."/>
            <person name="Wang Q."/>
            <person name="Zhan B."/>
            <person name="Hotez P.J."/>
            <person name="Sternberg P.W."/>
            <person name="Dougall A."/>
            <person name="Gaze S.T."/>
            <person name="Mulvenna J."/>
            <person name="Sotillo J."/>
            <person name="Ranganathan S."/>
            <person name="Rabelo E.M."/>
            <person name="Wilson R.K."/>
            <person name="Felgner P.L."/>
            <person name="Bethony J."/>
            <person name="Hawdon J.M."/>
            <person name="Gasser R.B."/>
            <person name="Loukas A."/>
            <person name="Mitreva M."/>
        </authorList>
    </citation>
    <scope>NUCLEOTIDE SEQUENCE [LARGE SCALE GENOMIC DNA]</scope>
</reference>
<evidence type="ECO:0000313" key="3">
    <source>
        <dbReference type="Proteomes" id="UP000053676"/>
    </source>
</evidence>
<dbReference type="Proteomes" id="UP000053676">
    <property type="component" value="Unassembled WGS sequence"/>
</dbReference>
<feature type="compositionally biased region" description="Basic and acidic residues" evidence="1">
    <location>
        <begin position="7"/>
        <end position="25"/>
    </location>
</feature>
<keyword evidence="3" id="KW-1185">Reference proteome</keyword>
<sequence>MNGTSTEWKRGDADVKHSTPRKLDAMETVESSEIRMEIRVGPSEVLEVVACDSGRQKDADCARPWKAISGGSEGYGQRCETK</sequence>
<evidence type="ECO:0000256" key="1">
    <source>
        <dbReference type="SAM" id="MobiDB-lite"/>
    </source>
</evidence>
<evidence type="ECO:0000313" key="2">
    <source>
        <dbReference type="EMBL" id="ETN71921.1"/>
    </source>
</evidence>
<gene>
    <name evidence="2" type="ORF">NECAME_19108</name>
</gene>
<organism evidence="2 3">
    <name type="scientific">Necator americanus</name>
    <name type="common">Human hookworm</name>
    <dbReference type="NCBI Taxonomy" id="51031"/>
    <lineage>
        <taxon>Eukaryota</taxon>
        <taxon>Metazoa</taxon>
        <taxon>Ecdysozoa</taxon>
        <taxon>Nematoda</taxon>
        <taxon>Chromadorea</taxon>
        <taxon>Rhabditida</taxon>
        <taxon>Rhabditina</taxon>
        <taxon>Rhabditomorpha</taxon>
        <taxon>Strongyloidea</taxon>
        <taxon>Ancylostomatidae</taxon>
        <taxon>Bunostominae</taxon>
        <taxon>Necator</taxon>
    </lineage>
</organism>
<feature type="region of interest" description="Disordered" evidence="1">
    <location>
        <begin position="1"/>
        <end position="28"/>
    </location>
</feature>
<dbReference type="AlphaFoldDB" id="W2SSU7"/>
<protein>
    <submittedName>
        <fullName evidence="2">Uncharacterized protein</fullName>
    </submittedName>
</protein>
<dbReference type="EMBL" id="KI666343">
    <property type="protein sequence ID" value="ETN71921.1"/>
    <property type="molecule type" value="Genomic_DNA"/>
</dbReference>
<accession>W2SSU7</accession>
<dbReference type="KEGG" id="nai:NECAME_19108"/>